<keyword evidence="3" id="KW-0274">FAD</keyword>
<dbReference type="EMBL" id="CP101914">
    <property type="protein sequence ID" value="UUI02439.1"/>
    <property type="molecule type" value="Genomic_DNA"/>
</dbReference>
<dbReference type="InterPro" id="IPR027477">
    <property type="entry name" value="Succ_DH/fumarate_Rdtase_cat_sf"/>
</dbReference>
<evidence type="ECO:0000259" key="5">
    <source>
        <dbReference type="Pfam" id="PF00890"/>
    </source>
</evidence>
<dbReference type="RefSeq" id="WP_256707673.1">
    <property type="nucleotide sequence ID" value="NZ_CP101914.1"/>
</dbReference>
<evidence type="ECO:0000256" key="4">
    <source>
        <dbReference type="ARBA" id="ARBA00023002"/>
    </source>
</evidence>
<dbReference type="SUPFAM" id="SSF51905">
    <property type="entry name" value="FAD/NAD(P)-binding domain"/>
    <property type="match status" value="1"/>
</dbReference>
<gene>
    <name evidence="6" type="primary">tcuA</name>
    <name evidence="6" type="ORF">NP439_20740</name>
</gene>
<evidence type="ECO:0000313" key="6">
    <source>
        <dbReference type="EMBL" id="UUI02439.1"/>
    </source>
</evidence>
<keyword evidence="4" id="KW-0560">Oxidoreductase</keyword>
<dbReference type="InterPro" id="IPR036188">
    <property type="entry name" value="FAD/NAD-bd_sf"/>
</dbReference>
<evidence type="ECO:0000256" key="2">
    <source>
        <dbReference type="ARBA" id="ARBA00022630"/>
    </source>
</evidence>
<sequence length="499" mass="55337">MAEKIKYNVVVVGAGNAALCAAISAKEKGAEVLVLEKAPKKKRGGNSYFTDGAIRFAFNGLEDLRKVIPRITDEEAEKIVMPPYTKEMYHDDLMEATKKQSDSALASHLVNESYETITWMHSHKIDFDLIYDNQSFERNGKFHFWGGLPVKTEGKGVGLIQKLIDRAEELGIAIWYDAPAVKIHKDNEGAIHSIEVDKQRERVNVETKSIILACGSFEANKELRAKHMGEEWNYAITRGTEYNTGDGLSMAMEVGAQPYGQWSMGHSIGTDANAPTVGDFSKPGDIFKKHSYPLGILMNKEGKRFVDEGADFRNYTYAKYGREILKQPGNIAYQVFDEQVRGLLRGEYDREEATYYQADSIEELANKLDVDRNQFVTTIQEYNQAVQDGSYDPSVKDGKGTAGVTPPKTNWALRVDKKPYYAFPVTCGITFCFGGIKTNAKTEVLDSNNEPIKGLFAAGEMIGGIFYENYPGGSGLMSGAVFGKTAGKVAAEYLQKTLV</sequence>
<dbReference type="Gene3D" id="3.50.50.60">
    <property type="entry name" value="FAD/NAD(P)-binding domain"/>
    <property type="match status" value="1"/>
</dbReference>
<comment type="cofactor">
    <cofactor evidence="1">
        <name>FAD</name>
        <dbReference type="ChEBI" id="CHEBI:57692"/>
    </cofactor>
</comment>
<name>A0ABY5JV34_9BACI</name>
<dbReference type="InterPro" id="IPR003953">
    <property type="entry name" value="FAD-dep_OxRdtase_2_FAD-bd"/>
</dbReference>
<protein>
    <submittedName>
        <fullName evidence="6">FAD-dependent tricarballylate dehydrogenase TcuA</fullName>
    </submittedName>
</protein>
<dbReference type="InterPro" id="IPR050315">
    <property type="entry name" value="FAD-oxidoreductase_2"/>
</dbReference>
<dbReference type="PANTHER" id="PTHR43400:SF7">
    <property type="entry name" value="FAD-DEPENDENT OXIDOREDUCTASE 2 FAD BINDING DOMAIN-CONTAINING PROTEIN"/>
    <property type="match status" value="1"/>
</dbReference>
<dbReference type="PANTHER" id="PTHR43400">
    <property type="entry name" value="FUMARATE REDUCTASE"/>
    <property type="match status" value="1"/>
</dbReference>
<dbReference type="Gene3D" id="3.90.700.10">
    <property type="entry name" value="Succinate dehydrogenase/fumarate reductase flavoprotein, catalytic domain"/>
    <property type="match status" value="1"/>
</dbReference>
<dbReference type="Pfam" id="PF00890">
    <property type="entry name" value="FAD_binding_2"/>
    <property type="match status" value="1"/>
</dbReference>
<evidence type="ECO:0000256" key="1">
    <source>
        <dbReference type="ARBA" id="ARBA00001974"/>
    </source>
</evidence>
<dbReference type="NCBIfam" id="NF006130">
    <property type="entry name" value="PRK08274.1"/>
    <property type="match status" value="1"/>
</dbReference>
<feature type="domain" description="FAD-dependent oxidoreductase 2 FAD-binding" evidence="5">
    <location>
        <begin position="9"/>
        <end position="474"/>
    </location>
</feature>
<accession>A0ABY5JV34</accession>
<reference evidence="6" key="1">
    <citation type="submission" date="2022-07" db="EMBL/GenBank/DDBJ databases">
        <title>FELIX.</title>
        <authorList>
            <person name="Wan K.H."/>
            <person name="Park S."/>
            <person name="Lawrence Q."/>
            <person name="Eichenberger J.P."/>
            <person name="Booth B.W."/>
            <person name="Piaggio A.J."/>
            <person name="Chandler J.C."/>
            <person name="Franklin A.B."/>
            <person name="Celniker S.E."/>
        </authorList>
    </citation>
    <scope>NUCLEOTIDE SEQUENCE</scope>
    <source>
        <strain evidence="6">QA-1986 374</strain>
    </source>
</reference>
<keyword evidence="2" id="KW-0285">Flavoprotein</keyword>
<proteinExistence type="predicted"/>
<keyword evidence="7" id="KW-1185">Reference proteome</keyword>
<dbReference type="SUPFAM" id="SSF56425">
    <property type="entry name" value="Succinate dehydrogenase/fumarate reductase flavoprotein, catalytic domain"/>
    <property type="match status" value="1"/>
</dbReference>
<evidence type="ECO:0000256" key="3">
    <source>
        <dbReference type="ARBA" id="ARBA00022827"/>
    </source>
</evidence>
<evidence type="ECO:0000313" key="7">
    <source>
        <dbReference type="Proteomes" id="UP001059773"/>
    </source>
</evidence>
<organism evidence="6 7">
    <name type="scientific">Oceanobacillus jeddahense</name>
    <dbReference type="NCBI Taxonomy" id="1462527"/>
    <lineage>
        <taxon>Bacteria</taxon>
        <taxon>Bacillati</taxon>
        <taxon>Bacillota</taxon>
        <taxon>Bacilli</taxon>
        <taxon>Bacillales</taxon>
        <taxon>Bacillaceae</taxon>
        <taxon>Oceanobacillus</taxon>
    </lineage>
</organism>
<dbReference type="Proteomes" id="UP001059773">
    <property type="component" value="Chromosome"/>
</dbReference>